<dbReference type="STRING" id="1817813.A2008_08175"/>
<evidence type="ECO:0000313" key="3">
    <source>
        <dbReference type="EMBL" id="OGM04487.1"/>
    </source>
</evidence>
<evidence type="ECO:0000259" key="2">
    <source>
        <dbReference type="Pfam" id="PF05378"/>
    </source>
</evidence>
<evidence type="ECO:0000313" key="4">
    <source>
        <dbReference type="Proteomes" id="UP000178735"/>
    </source>
</evidence>
<dbReference type="PANTHER" id="PTHR11365">
    <property type="entry name" value="5-OXOPROLINASE RELATED"/>
    <property type="match status" value="1"/>
</dbReference>
<feature type="domain" description="Hydantoinase A/oxoprolinase" evidence="1">
    <location>
        <begin position="197"/>
        <end position="504"/>
    </location>
</feature>
<dbReference type="InterPro" id="IPR045079">
    <property type="entry name" value="Oxoprolinase-like"/>
</dbReference>
<dbReference type="PANTHER" id="PTHR11365:SF23">
    <property type="entry name" value="HYPOTHETICAL 5-OXOPROLINASE (EUROFUNG)-RELATED"/>
    <property type="match status" value="1"/>
</dbReference>
<dbReference type="SUPFAM" id="SSF53067">
    <property type="entry name" value="Actin-like ATPase domain"/>
    <property type="match status" value="1"/>
</dbReference>
<dbReference type="Pfam" id="PF05378">
    <property type="entry name" value="Hydant_A_N"/>
    <property type="match status" value="1"/>
</dbReference>
<dbReference type="Gene3D" id="3.30.420.40">
    <property type="match status" value="1"/>
</dbReference>
<organism evidence="3 4">
    <name type="scientific">Candidatus Wallbacteria bacterium GWC2_49_35</name>
    <dbReference type="NCBI Taxonomy" id="1817813"/>
    <lineage>
        <taxon>Bacteria</taxon>
        <taxon>Candidatus Walliibacteriota</taxon>
    </lineage>
</organism>
<dbReference type="Pfam" id="PF01968">
    <property type="entry name" value="Hydantoinase_A"/>
    <property type="match status" value="1"/>
</dbReference>
<protein>
    <submittedName>
        <fullName evidence="3">Hydantoinase</fullName>
    </submittedName>
</protein>
<accession>A0A1F7WPP1</accession>
<dbReference type="AlphaFoldDB" id="A0A1F7WPP1"/>
<dbReference type="Proteomes" id="UP000178735">
    <property type="component" value="Unassembled WGS sequence"/>
</dbReference>
<dbReference type="GO" id="GO:0005829">
    <property type="term" value="C:cytosol"/>
    <property type="evidence" value="ECO:0007669"/>
    <property type="project" value="TreeGrafter"/>
</dbReference>
<dbReference type="GO" id="GO:0006749">
    <property type="term" value="P:glutathione metabolic process"/>
    <property type="evidence" value="ECO:0007669"/>
    <property type="project" value="TreeGrafter"/>
</dbReference>
<name>A0A1F7WPP1_9BACT</name>
<feature type="domain" description="Hydantoinase/oxoprolinase N-terminal" evidence="2">
    <location>
        <begin position="7"/>
        <end position="176"/>
    </location>
</feature>
<sequence>MAERKVRIGIDVGGTFTDAVAIDDASYEIIAKEKILTTHESREGIAKGIVDIIEKLLKCNNIPAKDVVFIAHGTTQATNALLEGDVADAGIIAMGSGIESFKVKSDTDTGDIELAKGKFLRTIHRYVETNSAEAKKDEINSFLDEFKNKGIEVVVASEAFSVDDSANECKIMEMAAAKGLYATGGHEVSQLYGLKVRTRTAVINASLIPKMMKTADMTESCVKRSGIGAELMIMRCDGGVMTVNEVRKRPILTMLSGLAAGVAGALMYERVSDGIFFEAGGTSTDISVIKNGRVMIKYACVGGHKTYLNSLDVRTLGIAGGSMIKVENGKIVDVGPRSAHIAGKRYEAFADASEIDNPAVKLIAPKENDESKFAVIECSGGKSFSLTLAGAANVCGAVPKGDYAEGDKAAARKAWEAFAKFLGISVEEAAAQVMDIAAAKVRAIVEELVKDYELNPNLISLVGGGGSGGVLVPYLAGRMGYKWSIAKDAPYISTIGVALAMVREVVERTVLNPDDSDIASIRRDVFDRIVKSGAGADTVEIAVEIDRRANILRAVATGAAELRTRDLSQKSLDEDSLKKIAADSMGVDIKDVSILAGAGKWRVFRGIKIEKKFFIFTKKHTPVRVIDREGIVRLQKNFGEASVTKKAGLLEELASLIDLNTDYSDAGGKLPHVFVYYGEKQLDLSGLAEKSQIISVAKMELERIGDDEDIAVVVTK</sequence>
<dbReference type="InterPro" id="IPR008040">
    <property type="entry name" value="Hydant_A_N"/>
</dbReference>
<dbReference type="EMBL" id="MGFH01000142">
    <property type="protein sequence ID" value="OGM04487.1"/>
    <property type="molecule type" value="Genomic_DNA"/>
</dbReference>
<reference evidence="3 4" key="1">
    <citation type="journal article" date="2016" name="Nat. Commun.">
        <title>Thousands of microbial genomes shed light on interconnected biogeochemical processes in an aquifer system.</title>
        <authorList>
            <person name="Anantharaman K."/>
            <person name="Brown C.T."/>
            <person name="Hug L.A."/>
            <person name="Sharon I."/>
            <person name="Castelle C.J."/>
            <person name="Probst A.J."/>
            <person name="Thomas B.C."/>
            <person name="Singh A."/>
            <person name="Wilkins M.J."/>
            <person name="Karaoz U."/>
            <person name="Brodie E.L."/>
            <person name="Williams K.H."/>
            <person name="Hubbard S.S."/>
            <person name="Banfield J.F."/>
        </authorList>
    </citation>
    <scope>NUCLEOTIDE SEQUENCE [LARGE SCALE GENOMIC DNA]</scope>
</reference>
<proteinExistence type="predicted"/>
<dbReference type="InterPro" id="IPR002821">
    <property type="entry name" value="Hydantoinase_A"/>
</dbReference>
<comment type="caution">
    <text evidence="3">The sequence shown here is derived from an EMBL/GenBank/DDBJ whole genome shotgun (WGS) entry which is preliminary data.</text>
</comment>
<dbReference type="GO" id="GO:0017168">
    <property type="term" value="F:5-oxoprolinase (ATP-hydrolyzing) activity"/>
    <property type="evidence" value="ECO:0007669"/>
    <property type="project" value="TreeGrafter"/>
</dbReference>
<dbReference type="InterPro" id="IPR043129">
    <property type="entry name" value="ATPase_NBD"/>
</dbReference>
<evidence type="ECO:0000259" key="1">
    <source>
        <dbReference type="Pfam" id="PF01968"/>
    </source>
</evidence>
<gene>
    <name evidence="3" type="ORF">A2008_08175</name>
</gene>